<accession>A0A0X8P502</accession>
<dbReference type="Proteomes" id="UP000060602">
    <property type="component" value="Chromosome"/>
</dbReference>
<sequence>MLKFTSKLREGVDYYAAMRRQLPYATSVALNRTAEAVRQALFQKTLQVFDRPTPYTLNALRVARATKGNLVATIAYRDGAGKGTSADRYLAPQVLGGGRRFKRSERALQRAGLPAGMFTVPGAAAELDAYGNMSRGQIVRLLSYFEAFGEQGYRANATARSRARTANVGTSREGYRRINGVQYFISRGKGSMNGQRRQVLPAGIWRKTGTHGADVAPVLLAVDAPDYTPRLPFYETATAVYGDRFDVEYSTALDAALATAR</sequence>
<evidence type="ECO:0000313" key="2">
    <source>
        <dbReference type="Proteomes" id="UP000060602"/>
    </source>
</evidence>
<dbReference type="RefSeq" id="WP_061074210.1">
    <property type="nucleotide sequence ID" value="NZ_CP014060.2"/>
</dbReference>
<name>A0A0X8P502_ALCXX</name>
<organism evidence="1 2">
    <name type="scientific">Alcaligenes xylosoxydans xylosoxydans</name>
    <name type="common">Achromobacter xylosoxidans</name>
    <dbReference type="NCBI Taxonomy" id="85698"/>
    <lineage>
        <taxon>Bacteria</taxon>
        <taxon>Pseudomonadati</taxon>
        <taxon>Pseudomonadota</taxon>
        <taxon>Betaproteobacteria</taxon>
        <taxon>Burkholderiales</taxon>
        <taxon>Alcaligenaceae</taxon>
        <taxon>Achromobacter</taxon>
    </lineage>
</organism>
<protein>
    <submittedName>
        <fullName evidence="1">Uncharacterized protein</fullName>
    </submittedName>
</protein>
<dbReference type="AlphaFoldDB" id="A0A0X8P502"/>
<proteinExistence type="predicted"/>
<reference evidence="2" key="1">
    <citation type="submission" date="2015-12" db="EMBL/GenBank/DDBJ databases">
        <title>FDA dAtabase for Regulatory Grade micrObial Sequences (FDA-ARGOS): Supporting development and validation of Infectious Disease Dx tests.</title>
        <authorList>
            <person name="Case J."/>
            <person name="Tallon L."/>
            <person name="Sadzewicz L."/>
            <person name="Sengamalay N."/>
            <person name="Ott S."/>
            <person name="Godinez A."/>
            <person name="Nagaraj S."/>
            <person name="Nadendla S."/>
            <person name="Sichtig H."/>
        </authorList>
    </citation>
    <scope>NUCLEOTIDE SEQUENCE [LARGE SCALE GENOMIC DNA]</scope>
    <source>
        <strain evidence="2">FDAARGOS_147</strain>
    </source>
</reference>
<dbReference type="EMBL" id="CP014060">
    <property type="protein sequence ID" value="AMG39975.1"/>
    <property type="molecule type" value="Genomic_DNA"/>
</dbReference>
<gene>
    <name evidence="1" type="ORF">AL504_30685</name>
</gene>
<evidence type="ECO:0000313" key="1">
    <source>
        <dbReference type="EMBL" id="AMG39975.1"/>
    </source>
</evidence>